<feature type="compositionally biased region" description="Gly residues" evidence="1">
    <location>
        <begin position="67"/>
        <end position="88"/>
    </location>
</feature>
<dbReference type="Proteomes" id="UP000295497">
    <property type="component" value="Chromosome"/>
</dbReference>
<sequence>MIRSLRLSFSRAPGMSFPRALLVYGLAAISAFAVSACGMSGDDSAGGVPTDDGGFGGFLSGYGDGGGSAATAGSGGTPPQAGGGGGGVDESVDIPGPTTSPDPYTRFAHLCGDGCTPGGDPTECSSSGGDGSGTGGTTAQPLHCQLVLGEGDAIPSCRPVGRYAAGGPCHRGMDCAAGLGCAAADGQGGVCRQYCCGNVESCAPGTYCDERSMAESLAEGNTPVSIPVCVPATSCELLDDSVCPAGLTCTIVREDGTTSCVVPGDGRADDPCPCAPGFVCSMLTNQCKQLCRIDGRSQDCGTNAKCQGGSTVYPPGFGVCVSTM</sequence>
<accession>A0A4V0NHJ1</accession>
<evidence type="ECO:0000256" key="1">
    <source>
        <dbReference type="SAM" id="MobiDB-lite"/>
    </source>
</evidence>
<reference evidence="2 3" key="1">
    <citation type="submission" date="2015-09" db="EMBL/GenBank/DDBJ databases">
        <title>Sorangium comparison.</title>
        <authorList>
            <person name="Zaburannyi N."/>
            <person name="Bunk B."/>
            <person name="Overmann J."/>
            <person name="Mueller R."/>
        </authorList>
    </citation>
    <scope>NUCLEOTIDE SEQUENCE [LARGE SCALE GENOMIC DNA]</scope>
    <source>
        <strain evidence="2 3">So ce836</strain>
    </source>
</reference>
<name>A0A4V0NHJ1_SORCE</name>
<organism evidence="2 3">
    <name type="scientific">Sorangium cellulosum</name>
    <name type="common">Polyangium cellulosum</name>
    <dbReference type="NCBI Taxonomy" id="56"/>
    <lineage>
        <taxon>Bacteria</taxon>
        <taxon>Pseudomonadati</taxon>
        <taxon>Myxococcota</taxon>
        <taxon>Polyangia</taxon>
        <taxon>Polyangiales</taxon>
        <taxon>Polyangiaceae</taxon>
        <taxon>Sorangium</taxon>
    </lineage>
</organism>
<proteinExistence type="predicted"/>
<evidence type="ECO:0000313" key="3">
    <source>
        <dbReference type="Proteomes" id="UP000295497"/>
    </source>
</evidence>
<feature type="region of interest" description="Disordered" evidence="1">
    <location>
        <begin position="67"/>
        <end position="99"/>
    </location>
</feature>
<gene>
    <name evidence="2" type="ORF">SOCE836_090700</name>
</gene>
<protein>
    <submittedName>
        <fullName evidence="2">Uncharacterized protein</fullName>
    </submittedName>
</protein>
<evidence type="ECO:0000313" key="2">
    <source>
        <dbReference type="EMBL" id="AUX36852.1"/>
    </source>
</evidence>
<dbReference type="EMBL" id="CP012672">
    <property type="protein sequence ID" value="AUX36852.1"/>
    <property type="molecule type" value="Genomic_DNA"/>
</dbReference>
<dbReference type="AlphaFoldDB" id="A0A4V0NHJ1"/>